<evidence type="ECO:0000313" key="3">
    <source>
        <dbReference type="EMBL" id="CAF1523854.1"/>
    </source>
</evidence>
<evidence type="ECO:0000256" key="1">
    <source>
        <dbReference type="ARBA" id="ARBA00022468"/>
    </source>
</evidence>
<comment type="caution">
    <text evidence="3">The sequence shown here is derived from an EMBL/GenBank/DDBJ whole genome shotgun (WGS) entry which is preliminary data.</text>
</comment>
<reference evidence="3" key="1">
    <citation type="submission" date="2021-02" db="EMBL/GenBank/DDBJ databases">
        <authorList>
            <person name="Nowell W R."/>
        </authorList>
    </citation>
    <scope>NUCLEOTIDE SEQUENCE</scope>
</reference>
<dbReference type="Proteomes" id="UP000677228">
    <property type="component" value="Unassembled WGS sequence"/>
</dbReference>
<dbReference type="Pfam" id="PF00566">
    <property type="entry name" value="RabGAP-TBC"/>
    <property type="match status" value="1"/>
</dbReference>
<dbReference type="InterPro" id="IPR000195">
    <property type="entry name" value="Rab-GAP-TBC_dom"/>
</dbReference>
<evidence type="ECO:0000313" key="5">
    <source>
        <dbReference type="Proteomes" id="UP000677228"/>
    </source>
</evidence>
<accession>A0A8S2FQY5</accession>
<gene>
    <name evidence="3" type="ORF">OVA965_LOCUS37913</name>
    <name evidence="4" type="ORF">TMI583_LOCUS39042</name>
</gene>
<dbReference type="SUPFAM" id="SSF47923">
    <property type="entry name" value="Ypt/Rab-GAP domain of gyp1p"/>
    <property type="match status" value="1"/>
</dbReference>
<dbReference type="AlphaFoldDB" id="A0A8S2FQY5"/>
<dbReference type="EMBL" id="CAJNOK010036594">
    <property type="protein sequence ID" value="CAF1523854.1"/>
    <property type="molecule type" value="Genomic_DNA"/>
</dbReference>
<dbReference type="PANTHER" id="PTHR22957">
    <property type="entry name" value="TBC1 DOMAIN FAMILY MEMBER GTPASE-ACTIVATING PROTEIN"/>
    <property type="match status" value="1"/>
</dbReference>
<dbReference type="PANTHER" id="PTHR22957:SF502">
    <property type="entry name" value="SMALL G PROTEIN SIGNALING MODULATOR 2-RELATED"/>
    <property type="match status" value="1"/>
</dbReference>
<dbReference type="GO" id="GO:0005096">
    <property type="term" value="F:GTPase activator activity"/>
    <property type="evidence" value="ECO:0007669"/>
    <property type="project" value="UniProtKB-KW"/>
</dbReference>
<name>A0A8S2FQY5_9BILA</name>
<evidence type="ECO:0000313" key="4">
    <source>
        <dbReference type="EMBL" id="CAF4310645.1"/>
    </source>
</evidence>
<dbReference type="EMBL" id="CAJOBA010058757">
    <property type="protein sequence ID" value="CAF4310645.1"/>
    <property type="molecule type" value="Genomic_DNA"/>
</dbReference>
<dbReference type="Gene3D" id="1.10.8.270">
    <property type="entry name" value="putative rabgap domain of human tbc1 domain family member 14 like domains"/>
    <property type="match status" value="1"/>
</dbReference>
<organism evidence="3 5">
    <name type="scientific">Didymodactylos carnosus</name>
    <dbReference type="NCBI Taxonomy" id="1234261"/>
    <lineage>
        <taxon>Eukaryota</taxon>
        <taxon>Metazoa</taxon>
        <taxon>Spiralia</taxon>
        <taxon>Gnathifera</taxon>
        <taxon>Rotifera</taxon>
        <taxon>Eurotatoria</taxon>
        <taxon>Bdelloidea</taxon>
        <taxon>Philodinida</taxon>
        <taxon>Philodinidae</taxon>
        <taxon>Didymodactylos</taxon>
    </lineage>
</organism>
<dbReference type="Proteomes" id="UP000682733">
    <property type="component" value="Unassembled WGS sequence"/>
</dbReference>
<sequence>MLFNIIMTYSVYHPTPCYSQGMTDMLTPMVYVFSDESLSYFAFCSLMTRYMSSLFDQDHIEINHRLYFINSIFR</sequence>
<dbReference type="PROSITE" id="PS50086">
    <property type="entry name" value="TBC_RABGAP"/>
    <property type="match status" value="1"/>
</dbReference>
<dbReference type="InterPro" id="IPR035969">
    <property type="entry name" value="Rab-GAP_TBC_sf"/>
</dbReference>
<proteinExistence type="predicted"/>
<feature type="domain" description="Rab-GAP TBC" evidence="2">
    <location>
        <begin position="1"/>
        <end position="74"/>
    </location>
</feature>
<evidence type="ECO:0000259" key="2">
    <source>
        <dbReference type="PROSITE" id="PS50086"/>
    </source>
</evidence>
<keyword evidence="1" id="KW-0343">GTPase activation</keyword>
<protein>
    <recommendedName>
        <fullName evidence="2">Rab-GAP TBC domain-containing protein</fullName>
    </recommendedName>
</protein>